<evidence type="ECO:0000256" key="15">
    <source>
        <dbReference type="PIRNR" id="PIRNR004638"/>
    </source>
</evidence>
<sequence>MSDFLAEHYLFLKSLHIVFVISWMAALFYQPRLYVYHATATPGSELDTTLCVMEKRLARIIMTPAMILTFVTGISLLMVPGILVSPLGWIHAKLFLVFLLAGYHGILIRWMKLFQASKNQHSQRFYRLINEIAPILMIFVVFLVVMKPF</sequence>
<evidence type="ECO:0000256" key="14">
    <source>
        <dbReference type="HAMAP-Rule" id="MF_02239"/>
    </source>
</evidence>
<evidence type="ECO:0000256" key="9">
    <source>
        <dbReference type="ARBA" id="ARBA00022989"/>
    </source>
</evidence>
<dbReference type="PANTHER" id="PTHR40255:SF1">
    <property type="entry name" value="PROTOPORPHYRINOGEN IX OXIDASE"/>
    <property type="match status" value="1"/>
</dbReference>
<dbReference type="GO" id="GO:0006782">
    <property type="term" value="P:protoporphyrinogen IX biosynthetic process"/>
    <property type="evidence" value="ECO:0007669"/>
    <property type="project" value="UniProtKB-UniRule"/>
</dbReference>
<keyword evidence="11 14" id="KW-0408">Iron</keyword>
<keyword evidence="7 14" id="KW-0812">Transmembrane</keyword>
<feature type="binding site" description="axial binding residue" evidence="14">
    <location>
        <position position="16"/>
    </location>
    <ligand>
        <name>heme</name>
        <dbReference type="ChEBI" id="CHEBI:30413"/>
    </ligand>
    <ligandPart>
        <name>Fe</name>
        <dbReference type="ChEBI" id="CHEBI:18248"/>
    </ligandPart>
</feature>
<evidence type="ECO:0000313" key="16">
    <source>
        <dbReference type="EMBL" id="MBN9412571.1"/>
    </source>
</evidence>
<evidence type="ECO:0000256" key="10">
    <source>
        <dbReference type="ARBA" id="ARBA00023002"/>
    </source>
</evidence>
<comment type="pathway">
    <text evidence="2 14 15">Porphyrin-containing compound metabolism; protoporphyrin-IX biosynthesis; protoporphyrin-IX from protoporphyrinogen-IX: step 1/1.</text>
</comment>
<comment type="cofactor">
    <cofactor evidence="14 15">
        <name>heme b</name>
        <dbReference type="ChEBI" id="CHEBI:60344"/>
    </cofactor>
    <text evidence="14 15">Binds 1 heme b (iron(II)-protoporphyrin IX) group per subunit.</text>
</comment>
<dbReference type="AlphaFoldDB" id="A0A8J7TSP5"/>
<organism evidence="16 17">
    <name type="scientific">Candidatus Paracaedimonas acanthamoebae</name>
    <dbReference type="NCBI Taxonomy" id="244581"/>
    <lineage>
        <taxon>Bacteria</taxon>
        <taxon>Pseudomonadati</taxon>
        <taxon>Pseudomonadota</taxon>
        <taxon>Alphaproteobacteria</taxon>
        <taxon>Holosporales</taxon>
        <taxon>Caedimonadaceae</taxon>
        <taxon>Candidatus Paracaedimonas</taxon>
    </lineage>
</organism>
<dbReference type="GO" id="GO:0005886">
    <property type="term" value="C:plasma membrane"/>
    <property type="evidence" value="ECO:0007669"/>
    <property type="project" value="UniProtKB-SubCell"/>
</dbReference>
<gene>
    <name evidence="16" type="primary">hemJ</name>
    <name evidence="16" type="ORF">J0H12_01415</name>
</gene>
<dbReference type="Proteomes" id="UP000664414">
    <property type="component" value="Unassembled WGS sequence"/>
</dbReference>
<feature type="transmembrane region" description="Helical" evidence="14">
    <location>
        <begin position="12"/>
        <end position="29"/>
    </location>
</feature>
<comment type="subunit">
    <text evidence="14">Homodimer.</text>
</comment>
<keyword evidence="10 14" id="KW-0560">Oxidoreductase</keyword>
<dbReference type="EMBL" id="JAFKGL010000011">
    <property type="protein sequence ID" value="MBN9412571.1"/>
    <property type="molecule type" value="Genomic_DNA"/>
</dbReference>
<evidence type="ECO:0000256" key="8">
    <source>
        <dbReference type="ARBA" id="ARBA00022723"/>
    </source>
</evidence>
<comment type="caution">
    <text evidence="16">The sequence shown here is derived from an EMBL/GenBank/DDBJ whole genome shotgun (WGS) entry which is preliminary data.</text>
</comment>
<evidence type="ECO:0000256" key="1">
    <source>
        <dbReference type="ARBA" id="ARBA00004651"/>
    </source>
</evidence>
<evidence type="ECO:0000256" key="2">
    <source>
        <dbReference type="ARBA" id="ARBA00005073"/>
    </source>
</evidence>
<dbReference type="EC" id="1.3.99.-" evidence="14 15"/>
<feature type="binding site" description="axial binding residue" evidence="14">
    <location>
        <position position="93"/>
    </location>
    <ligand>
        <name>heme</name>
        <dbReference type="ChEBI" id="CHEBI:30413"/>
    </ligand>
    <ligandPart>
        <name>Fe</name>
        <dbReference type="ChEBI" id="CHEBI:18248"/>
    </ligandPart>
</feature>
<evidence type="ECO:0000313" key="17">
    <source>
        <dbReference type="Proteomes" id="UP000664414"/>
    </source>
</evidence>
<dbReference type="HAMAP" id="MF_02239">
    <property type="entry name" value="HemJ"/>
    <property type="match status" value="1"/>
</dbReference>
<dbReference type="PIRSF" id="PIRSF004638">
    <property type="entry name" value="UCP004638"/>
    <property type="match status" value="1"/>
</dbReference>
<evidence type="ECO:0000256" key="3">
    <source>
        <dbReference type="ARBA" id="ARBA00006501"/>
    </source>
</evidence>
<dbReference type="GO" id="GO:0070818">
    <property type="term" value="F:protoporphyrinogen oxidase activity"/>
    <property type="evidence" value="ECO:0007669"/>
    <property type="project" value="UniProtKB-UniRule"/>
</dbReference>
<comment type="similarity">
    <text evidence="3 14 15">Belongs to the HemJ family.</text>
</comment>
<evidence type="ECO:0000256" key="7">
    <source>
        <dbReference type="ARBA" id="ARBA00022692"/>
    </source>
</evidence>
<accession>A0A8J7TSP5</accession>
<keyword evidence="5 14" id="KW-1003">Cell membrane</keyword>
<keyword evidence="6 14" id="KW-0349">Heme</keyword>
<dbReference type="PANTHER" id="PTHR40255">
    <property type="entry name" value="UPF0093 MEMBRANE PROTEIN SLR1790"/>
    <property type="match status" value="1"/>
</dbReference>
<dbReference type="GO" id="GO:0046872">
    <property type="term" value="F:metal ion binding"/>
    <property type="evidence" value="ECO:0007669"/>
    <property type="project" value="UniProtKB-UniRule"/>
</dbReference>
<feature type="transmembrane region" description="Helical" evidence="14">
    <location>
        <begin position="89"/>
        <end position="108"/>
    </location>
</feature>
<evidence type="ECO:0000256" key="12">
    <source>
        <dbReference type="ARBA" id="ARBA00023136"/>
    </source>
</evidence>
<protein>
    <recommendedName>
        <fullName evidence="4 14">Protoporphyrinogen IX oxidase</fullName>
        <shortName evidence="14">PPO</shortName>
        <ecNumber evidence="14 15">1.3.99.-</ecNumber>
    </recommendedName>
</protein>
<keyword evidence="12 14" id="KW-0472">Membrane</keyword>
<comment type="subcellular location">
    <subcellularLocation>
        <location evidence="1 14">Cell membrane</location>
        <topology evidence="1 14">Multi-pass membrane protein</topology>
    </subcellularLocation>
</comment>
<dbReference type="UniPathway" id="UPA00251">
    <property type="reaction ID" value="UER00324"/>
</dbReference>
<keyword evidence="9 14" id="KW-1133">Transmembrane helix</keyword>
<evidence type="ECO:0000256" key="4">
    <source>
        <dbReference type="ARBA" id="ARBA00017504"/>
    </source>
</evidence>
<comment type="function">
    <text evidence="14 15">Catalyzes the oxidation of protoporphyrinogen IX to protoporphyrin IX.</text>
</comment>
<reference evidence="16" key="1">
    <citation type="submission" date="2021-02" db="EMBL/GenBank/DDBJ databases">
        <title>Thiocyanate and organic carbon inputs drive convergent selection for specific autotrophic Afipia and Thiobacillus strains within complex microbiomes.</title>
        <authorList>
            <person name="Huddy R.J."/>
            <person name="Sachdeva R."/>
            <person name="Kadzinga F."/>
            <person name="Kantor R.S."/>
            <person name="Harrison S.T.L."/>
            <person name="Banfield J.F."/>
        </authorList>
    </citation>
    <scope>NUCLEOTIDE SEQUENCE</scope>
    <source>
        <strain evidence="16">SCN18_10_11_15_R4_P_38_20</strain>
    </source>
</reference>
<feature type="transmembrane region" description="Helical" evidence="14">
    <location>
        <begin position="128"/>
        <end position="146"/>
    </location>
</feature>
<evidence type="ECO:0000256" key="6">
    <source>
        <dbReference type="ARBA" id="ARBA00022617"/>
    </source>
</evidence>
<dbReference type="Pfam" id="PF03653">
    <property type="entry name" value="UPF0093"/>
    <property type="match status" value="1"/>
</dbReference>
<dbReference type="NCBIfam" id="TIGR00701">
    <property type="entry name" value="protoporphyrinogen oxidase HemJ"/>
    <property type="match status" value="1"/>
</dbReference>
<evidence type="ECO:0000256" key="11">
    <source>
        <dbReference type="ARBA" id="ARBA00023004"/>
    </source>
</evidence>
<proteinExistence type="inferred from homology"/>
<name>A0A8J7TSP5_9PROT</name>
<evidence type="ECO:0000256" key="5">
    <source>
        <dbReference type="ARBA" id="ARBA00022475"/>
    </source>
</evidence>
<keyword evidence="8 14" id="KW-0479">Metal-binding</keyword>
<evidence type="ECO:0000256" key="13">
    <source>
        <dbReference type="ARBA" id="ARBA00048390"/>
    </source>
</evidence>
<dbReference type="InterPro" id="IPR005265">
    <property type="entry name" value="HemJ-like"/>
</dbReference>
<comment type="catalytic activity">
    <reaction evidence="13 14 15">
        <text>protoporphyrinogen IX + 3 A = protoporphyrin IX + 3 AH2</text>
        <dbReference type="Rhea" id="RHEA:62000"/>
        <dbReference type="ChEBI" id="CHEBI:13193"/>
        <dbReference type="ChEBI" id="CHEBI:17499"/>
        <dbReference type="ChEBI" id="CHEBI:57306"/>
        <dbReference type="ChEBI" id="CHEBI:57307"/>
    </reaction>
</comment>
<feature type="transmembrane region" description="Helical" evidence="14">
    <location>
        <begin position="60"/>
        <end position="83"/>
    </location>
</feature>